<sequence length="456" mass="50941">MLNFEVEIFARETIKPSSPQIHGTKPFKLSFFDQLTPSTYATQLFFYSTTETSSSSSSSPSPTTILPQLKTSLSETLNLLYPFSGRIKDNMSVERFDKGVPFLSARAGCRMPEFLKHHEVKSLNKLVPCHPFSKELSNEIPLLVCQVTTFACGGMALGLGYSHKITDARVAFLLCSVWSTICRGSRPHNVGILHGLDEASKVFPPRNAVPQNYLSMMENLWFPGPNNSITKRFTFDSKSITELRAIAKGELEAAPSRVQALSGFIWKRCMAASWAISESSRPSIAVQAVSLRPRMNPTLLQNSIGNLFWFAHCVADIADETNTEYFELVKLMRESVAAFDDEYLSSLQGEAGFEAMGEYINQLETMFSSEKPDIFAFTSWCNLGFYELDFGWGKPQWVAPFGEVGSEFRNHAGLIGTRCGTGIEAWITLDEKRMLLLEKDAEFLKFASPNHKISSL</sequence>
<keyword evidence="5" id="KW-1185">Reference proteome</keyword>
<proteinExistence type="inferred from homology"/>
<dbReference type="InterPro" id="IPR023213">
    <property type="entry name" value="CAT-like_dom_sf"/>
</dbReference>
<dbReference type="Pfam" id="PF02458">
    <property type="entry name" value="Transferase"/>
    <property type="match status" value="1"/>
</dbReference>
<comment type="similarity">
    <text evidence="1">Belongs to the plant acyltransferase family.</text>
</comment>
<protein>
    <submittedName>
        <fullName evidence="4">Uncharacterized protein</fullName>
    </submittedName>
</protein>
<evidence type="ECO:0000313" key="4">
    <source>
        <dbReference type="EMBL" id="KAK8987088.1"/>
    </source>
</evidence>
<evidence type="ECO:0000256" key="3">
    <source>
        <dbReference type="ARBA" id="ARBA00023315"/>
    </source>
</evidence>
<keyword evidence="2" id="KW-0808">Transferase</keyword>
<reference evidence="4 5" key="1">
    <citation type="journal article" date="2024" name="G3 (Bethesda)">
        <title>Genome assembly of Hibiscus sabdariffa L. provides insights into metabolisms of medicinal natural products.</title>
        <authorList>
            <person name="Kim T."/>
        </authorList>
    </citation>
    <scope>NUCLEOTIDE SEQUENCE [LARGE SCALE GENOMIC DNA]</scope>
    <source>
        <strain evidence="4">TK-2024</strain>
        <tissue evidence="4">Old leaves</tissue>
    </source>
</reference>
<evidence type="ECO:0000256" key="2">
    <source>
        <dbReference type="ARBA" id="ARBA00022679"/>
    </source>
</evidence>
<gene>
    <name evidence="4" type="ORF">V6N11_055402</name>
</gene>
<dbReference type="Proteomes" id="UP001396334">
    <property type="component" value="Unassembled WGS sequence"/>
</dbReference>
<evidence type="ECO:0000313" key="5">
    <source>
        <dbReference type="Proteomes" id="UP001396334"/>
    </source>
</evidence>
<name>A0ABR2PF60_9ROSI</name>
<dbReference type="PANTHER" id="PTHR31623">
    <property type="entry name" value="F21J9.9"/>
    <property type="match status" value="1"/>
</dbReference>
<evidence type="ECO:0000256" key="1">
    <source>
        <dbReference type="ARBA" id="ARBA00009861"/>
    </source>
</evidence>
<dbReference type="EMBL" id="JBBPBN010000061">
    <property type="protein sequence ID" value="KAK8987088.1"/>
    <property type="molecule type" value="Genomic_DNA"/>
</dbReference>
<dbReference type="PANTHER" id="PTHR31623:SF20">
    <property type="entry name" value="VINORINE SYNTHASE-LIKE"/>
    <property type="match status" value="1"/>
</dbReference>
<comment type="caution">
    <text evidence="4">The sequence shown here is derived from an EMBL/GenBank/DDBJ whole genome shotgun (WGS) entry which is preliminary data.</text>
</comment>
<organism evidence="4 5">
    <name type="scientific">Hibiscus sabdariffa</name>
    <name type="common">roselle</name>
    <dbReference type="NCBI Taxonomy" id="183260"/>
    <lineage>
        <taxon>Eukaryota</taxon>
        <taxon>Viridiplantae</taxon>
        <taxon>Streptophyta</taxon>
        <taxon>Embryophyta</taxon>
        <taxon>Tracheophyta</taxon>
        <taxon>Spermatophyta</taxon>
        <taxon>Magnoliopsida</taxon>
        <taxon>eudicotyledons</taxon>
        <taxon>Gunneridae</taxon>
        <taxon>Pentapetalae</taxon>
        <taxon>rosids</taxon>
        <taxon>malvids</taxon>
        <taxon>Malvales</taxon>
        <taxon>Malvaceae</taxon>
        <taxon>Malvoideae</taxon>
        <taxon>Hibiscus</taxon>
    </lineage>
</organism>
<dbReference type="Gene3D" id="3.30.559.10">
    <property type="entry name" value="Chloramphenicol acetyltransferase-like domain"/>
    <property type="match status" value="2"/>
</dbReference>
<keyword evidence="3" id="KW-0012">Acyltransferase</keyword>
<accession>A0ABR2PF60</accession>